<dbReference type="InterPro" id="IPR050709">
    <property type="entry name" value="Biotin_Carboxyl_Carrier/Decarb"/>
</dbReference>
<keyword evidence="4" id="KW-0276">Fatty acid metabolism</keyword>
<proteinExistence type="predicted"/>
<accession>D3UG75</accession>
<reference evidence="6 7" key="1">
    <citation type="journal article" date="2010" name="BMC Genomics">
        <title>Comparative genomics and proteomics of Helicobacter mustelae, an ulcerogenic and carcinogenic gastric pathogen.</title>
        <authorList>
            <person name="O'Toole P.W."/>
            <person name="Snelling W.J."/>
            <person name="Canchaya C."/>
            <person name="Forde B.M."/>
            <person name="Hardie K.R."/>
            <person name="Josenhans C."/>
            <person name="Graham R.L.J."/>
            <person name="McMullan G."/>
            <person name="Parkhill J."/>
            <person name="Belda E."/>
            <person name="Bentley S.D."/>
        </authorList>
    </citation>
    <scope>NUCLEOTIDE SEQUENCE [LARGE SCALE GENOMIC DNA]</scope>
    <source>
        <strain evidence="7">ATCC 43772 / LMG 18044 / NCTC 12198 / 12198</strain>
    </source>
</reference>
<evidence type="ECO:0000313" key="6">
    <source>
        <dbReference type="EMBL" id="CBG39496.1"/>
    </source>
</evidence>
<keyword evidence="4" id="KW-0444">Lipid biosynthesis</keyword>
<dbReference type="RefSeq" id="WP_013022591.1">
    <property type="nucleotide sequence ID" value="NC_013949.1"/>
</dbReference>
<dbReference type="GO" id="GO:0003989">
    <property type="term" value="F:acetyl-CoA carboxylase activity"/>
    <property type="evidence" value="ECO:0007669"/>
    <property type="project" value="InterPro"/>
</dbReference>
<dbReference type="eggNOG" id="COG0511">
    <property type="taxonomic scope" value="Bacteria"/>
</dbReference>
<dbReference type="STRING" id="679897.HMU02340"/>
<organism evidence="6 7">
    <name type="scientific">Helicobacter mustelae (strain ATCC 43772 / CCUG 25715 / CIP 103759 / LMG 18044 / NCTC 12198 / R85-136P)</name>
    <name type="common">Campylobacter mustelae</name>
    <dbReference type="NCBI Taxonomy" id="679897"/>
    <lineage>
        <taxon>Bacteria</taxon>
        <taxon>Pseudomonadati</taxon>
        <taxon>Campylobacterota</taxon>
        <taxon>Epsilonproteobacteria</taxon>
        <taxon>Campylobacterales</taxon>
        <taxon>Helicobacteraceae</taxon>
        <taxon>Helicobacter</taxon>
    </lineage>
</organism>
<dbReference type="PROSITE" id="PS50968">
    <property type="entry name" value="BIOTINYL_LIPOYL"/>
    <property type="match status" value="1"/>
</dbReference>
<keyword evidence="6" id="KW-0436">Ligase</keyword>
<dbReference type="InterPro" id="IPR000089">
    <property type="entry name" value="Biotin_lipoyl"/>
</dbReference>
<keyword evidence="7" id="KW-1185">Reference proteome</keyword>
<dbReference type="EMBL" id="FN555004">
    <property type="protein sequence ID" value="CBG39496.1"/>
    <property type="molecule type" value="Genomic_DNA"/>
</dbReference>
<dbReference type="AlphaFoldDB" id="D3UG75"/>
<keyword evidence="3 4" id="KW-0092">Biotin</keyword>
<keyword evidence="4" id="KW-0443">Lipid metabolism</keyword>
<feature type="domain" description="Lipoyl-binding" evidence="5">
    <location>
        <begin position="71"/>
        <end position="147"/>
    </location>
</feature>
<dbReference type="InterPro" id="IPR011053">
    <property type="entry name" value="Single_hybrid_motif"/>
</dbReference>
<evidence type="ECO:0000313" key="7">
    <source>
        <dbReference type="Proteomes" id="UP000001522"/>
    </source>
</evidence>
<dbReference type="Gene3D" id="2.40.50.100">
    <property type="match status" value="1"/>
</dbReference>
<dbReference type="KEGG" id="hms:HMU02340"/>
<dbReference type="NCBIfam" id="TIGR00531">
    <property type="entry name" value="BCCP"/>
    <property type="match status" value="1"/>
</dbReference>
<dbReference type="GO" id="GO:0009317">
    <property type="term" value="C:acetyl-CoA carboxylase complex"/>
    <property type="evidence" value="ECO:0007669"/>
    <property type="project" value="InterPro"/>
</dbReference>
<gene>
    <name evidence="6" type="primary">accB</name>
    <name evidence="6" type="ordered locus">HMU02340</name>
</gene>
<sequence length="150" mass="16525">MNLKEIKEIVEIFNESSITKLQIKREGFEIRLDKISSTPTLLTHTPAPIHAPQLPATPDISDDLPSCSVGGDFITSPMVGTFYRAPSPGADPFVKVGDTVRKGQIIGIVEAMKIMNEIEAEYDCKILNIEANDGQPVEFDSKLVKIEKLQ</sequence>
<dbReference type="CDD" id="cd06850">
    <property type="entry name" value="biotinyl_domain"/>
    <property type="match status" value="1"/>
</dbReference>
<dbReference type="PRINTS" id="PR01071">
    <property type="entry name" value="ACOABIOTINCC"/>
</dbReference>
<evidence type="ECO:0000256" key="2">
    <source>
        <dbReference type="ARBA" id="ARBA00017562"/>
    </source>
</evidence>
<comment type="pathway">
    <text evidence="4">Lipid metabolism; fatty acid biosynthesis.</text>
</comment>
<dbReference type="InterPro" id="IPR001249">
    <property type="entry name" value="AcCoA_biotinCC"/>
</dbReference>
<dbReference type="Proteomes" id="UP000001522">
    <property type="component" value="Chromosome"/>
</dbReference>
<evidence type="ECO:0000259" key="5">
    <source>
        <dbReference type="PROSITE" id="PS50968"/>
    </source>
</evidence>
<name>D3UG75_HELM1</name>
<dbReference type="PANTHER" id="PTHR45266:SF3">
    <property type="entry name" value="OXALOACETATE DECARBOXYLASE ALPHA CHAIN"/>
    <property type="match status" value="1"/>
</dbReference>
<dbReference type="Pfam" id="PF00364">
    <property type="entry name" value="Biotin_lipoyl"/>
    <property type="match status" value="1"/>
</dbReference>
<dbReference type="UniPathway" id="UPA00094"/>
<evidence type="ECO:0000256" key="4">
    <source>
        <dbReference type="RuleBase" id="RU364072"/>
    </source>
</evidence>
<protein>
    <recommendedName>
        <fullName evidence="2 4">Biotin carboxyl carrier protein of acetyl-CoA carboxylase</fullName>
    </recommendedName>
</protein>
<dbReference type="HOGENOM" id="CLU_016733_3_1_7"/>
<dbReference type="SUPFAM" id="SSF51230">
    <property type="entry name" value="Single hybrid motif"/>
    <property type="match status" value="1"/>
</dbReference>
<evidence type="ECO:0000256" key="1">
    <source>
        <dbReference type="ARBA" id="ARBA00003761"/>
    </source>
</evidence>
<evidence type="ECO:0000256" key="3">
    <source>
        <dbReference type="ARBA" id="ARBA00023267"/>
    </source>
</evidence>
<dbReference type="PANTHER" id="PTHR45266">
    <property type="entry name" value="OXALOACETATE DECARBOXYLASE ALPHA CHAIN"/>
    <property type="match status" value="1"/>
</dbReference>
<dbReference type="GO" id="GO:0006633">
    <property type="term" value="P:fatty acid biosynthetic process"/>
    <property type="evidence" value="ECO:0007669"/>
    <property type="project" value="UniProtKB-UniPathway"/>
</dbReference>
<comment type="function">
    <text evidence="1 4">This protein is a component of the acetyl coenzyme A carboxylase complex; first, biotin carboxylase catalyzes the carboxylation of the carrier protein and then the transcarboxylase transfers the carboxyl group to form malonyl-CoA.</text>
</comment>
<keyword evidence="4" id="KW-0275">Fatty acid biosynthesis</keyword>